<dbReference type="PANTHER" id="PTHR43308:SF5">
    <property type="entry name" value="S-LAYER PROTEIN _ PEPTIDOGLYCAN ENDO-BETA-N-ACETYLGLUCOSAMINIDASE"/>
    <property type="match status" value="1"/>
</dbReference>
<reference evidence="3" key="1">
    <citation type="journal article" date="2019" name="Int. J. Syst. Evol. Microbiol.">
        <title>The Global Catalogue of Microorganisms (GCM) 10K type strain sequencing project: providing services to taxonomists for standard genome sequencing and annotation.</title>
        <authorList>
            <consortium name="The Broad Institute Genomics Platform"/>
            <consortium name="The Broad Institute Genome Sequencing Center for Infectious Disease"/>
            <person name="Wu L."/>
            <person name="Ma J."/>
        </authorList>
    </citation>
    <scope>NUCLEOTIDE SEQUENCE [LARGE SCALE GENOMIC DNA]</scope>
    <source>
        <strain evidence="3">CGMCC 1.6964</strain>
    </source>
</reference>
<evidence type="ECO:0000313" key="2">
    <source>
        <dbReference type="EMBL" id="GGN95877.1"/>
    </source>
</evidence>
<sequence length="405" mass="44279">MMKNSWMKQAGLVLAAVLTAGAVWGTGYAPDVQAASSAFSDVKAGHWAESAIAKGVSKGYVDGYTNGTFKPDASVTRAEFVKMVVSAMKLETKEASGKWYVPYVDAAASKGLYATSDFANSEATWNKTMTREEMARVAARAIGEKTSENDKWMYLATKEGLIKGMGKAQLAPKGLTTRAQSVVIIERILTSNAGGNLDSDLYATGAAEIMWHGTNIFTVMPEMFVTPESDWKNKGKTGIEDMWNEKNMTITSKDGLYQAKLDALIAIDMADPNDPNRALLGDINTLKWFNGNQMMKNPIKGNTNTYVIYFKSKQVFNKDRTRYVNRTFAQFQVTGFGNVDGDAYAAGKLNKAAYVYRNQMGDVPAVIVPKSGTVQGMNDISIVLQTPASGTWFKNVDLLRLRGIK</sequence>
<dbReference type="InterPro" id="IPR001119">
    <property type="entry name" value="SLH_dom"/>
</dbReference>
<evidence type="ECO:0000259" key="1">
    <source>
        <dbReference type="PROSITE" id="PS51272"/>
    </source>
</evidence>
<dbReference type="Pfam" id="PF00395">
    <property type="entry name" value="SLH"/>
    <property type="match status" value="1"/>
</dbReference>
<feature type="domain" description="SLH" evidence="1">
    <location>
        <begin position="35"/>
        <end position="98"/>
    </location>
</feature>
<dbReference type="EMBL" id="BMLN01000003">
    <property type="protein sequence ID" value="GGN95877.1"/>
    <property type="molecule type" value="Genomic_DNA"/>
</dbReference>
<dbReference type="InterPro" id="IPR051465">
    <property type="entry name" value="Cell_Envelope_Struct_Comp"/>
</dbReference>
<dbReference type="PROSITE" id="PS51272">
    <property type="entry name" value="SLH"/>
    <property type="match status" value="1"/>
</dbReference>
<keyword evidence="3" id="KW-1185">Reference proteome</keyword>
<dbReference type="Proteomes" id="UP000606653">
    <property type="component" value="Unassembled WGS sequence"/>
</dbReference>
<name>A0ABQ2KXT4_9BACL</name>
<gene>
    <name evidence="2" type="ORF">GCM10010969_12200</name>
</gene>
<organism evidence="2 3">
    <name type="scientific">Saccharibacillus kuerlensis</name>
    <dbReference type="NCBI Taxonomy" id="459527"/>
    <lineage>
        <taxon>Bacteria</taxon>
        <taxon>Bacillati</taxon>
        <taxon>Bacillota</taxon>
        <taxon>Bacilli</taxon>
        <taxon>Bacillales</taxon>
        <taxon>Paenibacillaceae</taxon>
        <taxon>Saccharibacillus</taxon>
    </lineage>
</organism>
<comment type="caution">
    <text evidence="2">The sequence shown here is derived from an EMBL/GenBank/DDBJ whole genome shotgun (WGS) entry which is preliminary data.</text>
</comment>
<accession>A0ABQ2KXT4</accession>
<protein>
    <recommendedName>
        <fullName evidence="1">SLH domain-containing protein</fullName>
    </recommendedName>
</protein>
<dbReference type="PANTHER" id="PTHR43308">
    <property type="entry name" value="OUTER MEMBRANE PROTEIN ALPHA-RELATED"/>
    <property type="match status" value="1"/>
</dbReference>
<evidence type="ECO:0000313" key="3">
    <source>
        <dbReference type="Proteomes" id="UP000606653"/>
    </source>
</evidence>
<proteinExistence type="predicted"/>